<dbReference type="Proteomes" id="UP001333110">
    <property type="component" value="Unassembled WGS sequence"/>
</dbReference>
<proteinExistence type="predicted"/>
<organism evidence="1 2">
    <name type="scientific">Mycteria americana</name>
    <name type="common">Wood stork</name>
    <dbReference type="NCBI Taxonomy" id="33587"/>
    <lineage>
        <taxon>Eukaryota</taxon>
        <taxon>Metazoa</taxon>
        <taxon>Chordata</taxon>
        <taxon>Craniata</taxon>
        <taxon>Vertebrata</taxon>
        <taxon>Euteleostomi</taxon>
        <taxon>Archelosauria</taxon>
        <taxon>Archosauria</taxon>
        <taxon>Dinosauria</taxon>
        <taxon>Saurischia</taxon>
        <taxon>Theropoda</taxon>
        <taxon>Coelurosauria</taxon>
        <taxon>Aves</taxon>
        <taxon>Neognathae</taxon>
        <taxon>Neoaves</taxon>
        <taxon>Aequornithes</taxon>
        <taxon>Ciconiiformes</taxon>
        <taxon>Ciconiidae</taxon>
        <taxon>Mycteria</taxon>
    </lineage>
</organism>
<evidence type="ECO:0000313" key="1">
    <source>
        <dbReference type="EMBL" id="KAK4813983.1"/>
    </source>
</evidence>
<protein>
    <submittedName>
        <fullName evidence="1">Uncharacterized protein</fullName>
    </submittedName>
</protein>
<sequence length="222" mass="23758">MRSNMPCSLMGPVVFKKLGGGTARTADPNCPEGYSIPYGVMLSIETGGIGRGAATTARELAGYRLAGARSQKIQHSLNTDVSKSVPANGCSDRTCSSPLWLRALINHSEERSRAGMAAQCGSTSPGVLKRVLLPAAGRRWGMHAPDIIAWFGPSKKFDQTTEARSYVRKCPAALFAQVDVTQHGLYLVTLQELQQAQNSPVQANLSALLLVSPKLLLPMFSC</sequence>
<dbReference type="AlphaFoldDB" id="A0AAN7NN39"/>
<dbReference type="EMBL" id="JAUNZN010000011">
    <property type="protein sequence ID" value="KAK4813983.1"/>
    <property type="molecule type" value="Genomic_DNA"/>
</dbReference>
<keyword evidence="2" id="KW-1185">Reference proteome</keyword>
<name>A0AAN7NN39_MYCAM</name>
<reference evidence="1 2" key="1">
    <citation type="journal article" date="2023" name="J. Hered.">
        <title>Chromosome-level genome of the wood stork (Mycteria americana) provides insight into avian chromosome evolution.</title>
        <authorList>
            <person name="Flamio R. Jr."/>
            <person name="Ramstad K.M."/>
        </authorList>
    </citation>
    <scope>NUCLEOTIDE SEQUENCE [LARGE SCALE GENOMIC DNA]</scope>
    <source>
        <strain evidence="1">JAX WOST 10</strain>
    </source>
</reference>
<evidence type="ECO:0000313" key="2">
    <source>
        <dbReference type="Proteomes" id="UP001333110"/>
    </source>
</evidence>
<accession>A0AAN7NN39</accession>
<comment type="caution">
    <text evidence="1">The sequence shown here is derived from an EMBL/GenBank/DDBJ whole genome shotgun (WGS) entry which is preliminary data.</text>
</comment>
<gene>
    <name evidence="1" type="ORF">QYF61_003816</name>
</gene>